<dbReference type="PROSITE" id="PS51219">
    <property type="entry name" value="DPCK"/>
    <property type="match status" value="1"/>
</dbReference>
<organism evidence="5">
    <name type="scientific">Anisakis simplex</name>
    <name type="common">Herring worm</name>
    <dbReference type="NCBI Taxonomy" id="6269"/>
    <lineage>
        <taxon>Eukaryota</taxon>
        <taxon>Metazoa</taxon>
        <taxon>Ecdysozoa</taxon>
        <taxon>Nematoda</taxon>
        <taxon>Chromadorea</taxon>
        <taxon>Rhabditida</taxon>
        <taxon>Spirurina</taxon>
        <taxon>Ascaridomorpha</taxon>
        <taxon>Ascaridoidea</taxon>
        <taxon>Anisakidae</taxon>
        <taxon>Anisakis</taxon>
        <taxon>Anisakis simplex complex</taxon>
    </lineage>
</organism>
<dbReference type="GO" id="GO:0004140">
    <property type="term" value="F:dephospho-CoA kinase activity"/>
    <property type="evidence" value="ECO:0007669"/>
    <property type="project" value="InterPro"/>
</dbReference>
<evidence type="ECO:0000256" key="1">
    <source>
        <dbReference type="ARBA" id="ARBA00022741"/>
    </source>
</evidence>
<dbReference type="Proteomes" id="UP000267096">
    <property type="component" value="Unassembled WGS sequence"/>
</dbReference>
<dbReference type="EMBL" id="UYRR01004953">
    <property type="protein sequence ID" value="VDK21455.1"/>
    <property type="molecule type" value="Genomic_DNA"/>
</dbReference>
<proteinExistence type="predicted"/>
<reference evidence="5" key="1">
    <citation type="submission" date="2017-02" db="UniProtKB">
        <authorList>
            <consortium name="WormBaseParasite"/>
        </authorList>
    </citation>
    <scope>IDENTIFICATION</scope>
</reference>
<keyword evidence="4" id="KW-1185">Reference proteome</keyword>
<evidence type="ECO:0000313" key="3">
    <source>
        <dbReference type="EMBL" id="VDK21455.1"/>
    </source>
</evidence>
<dbReference type="AlphaFoldDB" id="A0A0M3J788"/>
<dbReference type="Pfam" id="PF01121">
    <property type="entry name" value="CoaE"/>
    <property type="match status" value="1"/>
</dbReference>
<dbReference type="NCBIfam" id="TIGR00152">
    <property type="entry name" value="dephospho-CoA kinase"/>
    <property type="match status" value="1"/>
</dbReference>
<keyword evidence="1" id="KW-0547">Nucleotide-binding</keyword>
<dbReference type="SUPFAM" id="SSF52540">
    <property type="entry name" value="P-loop containing nucleoside triphosphate hydrolases"/>
    <property type="match status" value="1"/>
</dbReference>
<protein>
    <submittedName>
        <fullName evidence="5">Dephospho-CoA kinase 1 (inferred by orthology to a C. elegans protein)</fullName>
    </submittedName>
</protein>
<dbReference type="InterPro" id="IPR027417">
    <property type="entry name" value="P-loop_NTPase"/>
</dbReference>
<evidence type="ECO:0000256" key="2">
    <source>
        <dbReference type="ARBA" id="ARBA00022840"/>
    </source>
</evidence>
<accession>A0A0M3J788</accession>
<sequence length="89" mass="9806">MFLVGLTGGISTGKSTVSNIFKNHGIPVIDADLIAREVVEPGQPAYHKLREEFGSEIFDDENGGVLIREKLGQLVFSNQQVFIITDFIQ</sequence>
<evidence type="ECO:0000313" key="4">
    <source>
        <dbReference type="Proteomes" id="UP000267096"/>
    </source>
</evidence>
<dbReference type="Gene3D" id="3.40.50.300">
    <property type="entry name" value="P-loop containing nucleotide triphosphate hydrolases"/>
    <property type="match status" value="1"/>
</dbReference>
<dbReference type="GO" id="GO:0015937">
    <property type="term" value="P:coenzyme A biosynthetic process"/>
    <property type="evidence" value="ECO:0007669"/>
    <property type="project" value="InterPro"/>
</dbReference>
<name>A0A0M3J788_ANISI</name>
<dbReference type="PANTHER" id="PTHR10695">
    <property type="entry name" value="DEPHOSPHO-COA KINASE-RELATED"/>
    <property type="match status" value="1"/>
</dbReference>
<reference evidence="3 4" key="2">
    <citation type="submission" date="2018-11" db="EMBL/GenBank/DDBJ databases">
        <authorList>
            <consortium name="Pathogen Informatics"/>
        </authorList>
    </citation>
    <scope>NUCLEOTIDE SEQUENCE [LARGE SCALE GENOMIC DNA]</scope>
</reference>
<gene>
    <name evidence="3" type="ORF">ASIM_LOCUS3271</name>
</gene>
<dbReference type="GO" id="GO:0005524">
    <property type="term" value="F:ATP binding"/>
    <property type="evidence" value="ECO:0007669"/>
    <property type="project" value="UniProtKB-KW"/>
</dbReference>
<dbReference type="PANTHER" id="PTHR10695:SF46">
    <property type="entry name" value="BIFUNCTIONAL COENZYME A SYNTHASE-RELATED"/>
    <property type="match status" value="1"/>
</dbReference>
<dbReference type="InterPro" id="IPR001977">
    <property type="entry name" value="Depp_CoAkinase"/>
</dbReference>
<evidence type="ECO:0000313" key="5">
    <source>
        <dbReference type="WBParaSite" id="ASIM_0000343201-mRNA-1"/>
    </source>
</evidence>
<keyword evidence="2" id="KW-0067">ATP-binding</keyword>
<dbReference type="OrthoDB" id="247245at2759"/>
<dbReference type="WBParaSite" id="ASIM_0000343201-mRNA-1">
    <property type="protein sequence ID" value="ASIM_0000343201-mRNA-1"/>
    <property type="gene ID" value="ASIM_0000343201"/>
</dbReference>
<dbReference type="CDD" id="cd02022">
    <property type="entry name" value="DPCK"/>
    <property type="match status" value="1"/>
</dbReference>